<feature type="region of interest" description="Disordered" evidence="1">
    <location>
        <begin position="312"/>
        <end position="375"/>
    </location>
</feature>
<evidence type="ECO:0000313" key="2">
    <source>
        <dbReference type="EMBL" id="KAJ3507129.1"/>
    </source>
</evidence>
<organism evidence="2 3">
    <name type="scientific">Agrocybe chaxingu</name>
    <dbReference type="NCBI Taxonomy" id="84603"/>
    <lineage>
        <taxon>Eukaryota</taxon>
        <taxon>Fungi</taxon>
        <taxon>Dikarya</taxon>
        <taxon>Basidiomycota</taxon>
        <taxon>Agaricomycotina</taxon>
        <taxon>Agaricomycetes</taxon>
        <taxon>Agaricomycetidae</taxon>
        <taxon>Agaricales</taxon>
        <taxon>Agaricineae</taxon>
        <taxon>Strophariaceae</taxon>
        <taxon>Agrocybe</taxon>
    </lineage>
</organism>
<dbReference type="AlphaFoldDB" id="A0A9W8JYJ5"/>
<feature type="region of interest" description="Disordered" evidence="1">
    <location>
        <begin position="85"/>
        <end position="115"/>
    </location>
</feature>
<feature type="region of interest" description="Disordered" evidence="1">
    <location>
        <begin position="1"/>
        <end position="53"/>
    </location>
</feature>
<feature type="compositionally biased region" description="Basic and acidic residues" evidence="1">
    <location>
        <begin position="184"/>
        <end position="193"/>
    </location>
</feature>
<feature type="compositionally biased region" description="Acidic residues" evidence="1">
    <location>
        <begin position="35"/>
        <end position="46"/>
    </location>
</feature>
<proteinExistence type="predicted"/>
<feature type="compositionally biased region" description="Basic and acidic residues" evidence="1">
    <location>
        <begin position="92"/>
        <end position="104"/>
    </location>
</feature>
<keyword evidence="3" id="KW-1185">Reference proteome</keyword>
<feature type="region of interest" description="Disordered" evidence="1">
    <location>
        <begin position="170"/>
        <end position="250"/>
    </location>
</feature>
<reference evidence="2" key="1">
    <citation type="submission" date="2022-07" db="EMBL/GenBank/DDBJ databases">
        <title>Genome Sequence of Agrocybe chaxingu.</title>
        <authorList>
            <person name="Buettner E."/>
        </authorList>
    </citation>
    <scope>NUCLEOTIDE SEQUENCE</scope>
    <source>
        <strain evidence="2">MP-N11</strain>
    </source>
</reference>
<evidence type="ECO:0000256" key="1">
    <source>
        <dbReference type="SAM" id="MobiDB-lite"/>
    </source>
</evidence>
<evidence type="ECO:0000313" key="3">
    <source>
        <dbReference type="Proteomes" id="UP001148786"/>
    </source>
</evidence>
<comment type="caution">
    <text evidence="2">The sequence shown here is derived from an EMBL/GenBank/DDBJ whole genome shotgun (WGS) entry which is preliminary data.</text>
</comment>
<feature type="compositionally biased region" description="Basic and acidic residues" evidence="1">
    <location>
        <begin position="346"/>
        <end position="355"/>
    </location>
</feature>
<dbReference type="OrthoDB" id="2610860at2759"/>
<protein>
    <submittedName>
        <fullName evidence="2">Uncharacterized protein</fullName>
    </submittedName>
</protein>
<gene>
    <name evidence="2" type="ORF">NLJ89_g6480</name>
</gene>
<accession>A0A9W8JYJ5</accession>
<sequence>MALGKQTDVAPSTASESGSHFPPVPEVGAGKTSEDNEGAGEDEGAGDDTNILAELSFEILPDKRAEEKSPDFSIYKALKFRNRHTHHHCRRIPQESRRLEHPELKPAPSPHSENEEDFQFGLEVATSKAIRQAVVQAGRAFEADEKLEALVAVAVSGEWWAWRVIKREEAETDETPPRTLSPRPQDRTPENTSRDLGAPLPEQATASNQSTSGLRRSERNLFHGGADSKVPVRFPTSRKGKEPGDQAAQDIKARTVFHKAKPGHSDEAKDTIFDAIPLPGEWADYMRLSTPVSNQAFSILHYFVEHGRLPSREQMHPEDSSNPGPPGSSGASLKRSSEWPSVDDEQAQKKQRLDLSEEDEDMTSDGCMTPPNLGD</sequence>
<dbReference type="Proteomes" id="UP001148786">
    <property type="component" value="Unassembled WGS sequence"/>
</dbReference>
<feature type="compositionally biased region" description="Polar residues" evidence="1">
    <location>
        <begin position="204"/>
        <end position="214"/>
    </location>
</feature>
<feature type="compositionally biased region" description="Polar residues" evidence="1">
    <location>
        <begin position="9"/>
        <end position="18"/>
    </location>
</feature>
<name>A0A9W8JYJ5_9AGAR</name>
<dbReference type="EMBL" id="JANKHO010000691">
    <property type="protein sequence ID" value="KAJ3507129.1"/>
    <property type="molecule type" value="Genomic_DNA"/>
</dbReference>